<keyword evidence="6" id="KW-1185">Reference proteome</keyword>
<keyword evidence="2" id="KW-0479">Metal-binding</keyword>
<accession>A0A9X0UI61</accession>
<dbReference type="InterPro" id="IPR046945">
    <property type="entry name" value="RHMD-like"/>
</dbReference>
<evidence type="ECO:0000313" key="6">
    <source>
        <dbReference type="Proteomes" id="UP000600101"/>
    </source>
</evidence>
<dbReference type="SUPFAM" id="SSF54826">
    <property type="entry name" value="Enolase N-terminal domain-like"/>
    <property type="match status" value="1"/>
</dbReference>
<comment type="cofactor">
    <cofactor evidence="1">
        <name>Mg(2+)</name>
        <dbReference type="ChEBI" id="CHEBI:18420"/>
    </cofactor>
</comment>
<dbReference type="InterPro" id="IPR029017">
    <property type="entry name" value="Enolase-like_N"/>
</dbReference>
<dbReference type="PANTHER" id="PTHR13794:SF58">
    <property type="entry name" value="MITOCHONDRIAL ENOLASE SUPERFAMILY MEMBER 1"/>
    <property type="match status" value="1"/>
</dbReference>
<dbReference type="GO" id="GO:0016052">
    <property type="term" value="P:carbohydrate catabolic process"/>
    <property type="evidence" value="ECO:0007669"/>
    <property type="project" value="TreeGrafter"/>
</dbReference>
<sequence>MRIERVEAIAIEIPLPRRFAGSVYAMTTRCAVITRIHAAGGLVSEVYNGDNREHGPEIVRLITEEIAPLIIGEDATAYERIWARAHAVTIPNRDRKLAMEAIACVDTAVWDLLGKRAGLSVRQLLGGYRSALPIISIGGYYAEGKTLLDLAKEMEQLRLWEMGGCKVKVGGLAPERDAERVRAAVDGAGPGFMIAVDANRGWSTADAIRFARLIEELPIAWFEEPCHWYDEARGMAEVRRATRIPVNAGQSEYSAHGVRRLLDAGAVDIVNFDASEAGGITEWRRAAAACGLVDVRMAHHEEPQIAAHMLAAIPHGICVECFADPARDPLWPHLLPDAPRPKDGMLAVPDRPGFGITLDAAAVAKFTIASATA</sequence>
<feature type="domain" description="Mandelate racemase/muconate lactonizing enzyme C-terminal" evidence="4">
    <location>
        <begin position="147"/>
        <end position="245"/>
    </location>
</feature>
<dbReference type="Pfam" id="PF02746">
    <property type="entry name" value="MR_MLE_N"/>
    <property type="match status" value="1"/>
</dbReference>
<dbReference type="Pfam" id="PF13378">
    <property type="entry name" value="MR_MLE_C"/>
    <property type="match status" value="1"/>
</dbReference>
<dbReference type="InterPro" id="IPR013342">
    <property type="entry name" value="Mandelate_racemase_C"/>
</dbReference>
<dbReference type="GO" id="GO:0000287">
    <property type="term" value="F:magnesium ion binding"/>
    <property type="evidence" value="ECO:0007669"/>
    <property type="project" value="TreeGrafter"/>
</dbReference>
<dbReference type="InterPro" id="IPR013341">
    <property type="entry name" value="Mandelate_racemase_N_dom"/>
</dbReference>
<dbReference type="PANTHER" id="PTHR13794">
    <property type="entry name" value="ENOLASE SUPERFAMILY, MANDELATE RACEMASE"/>
    <property type="match status" value="1"/>
</dbReference>
<dbReference type="AlphaFoldDB" id="A0A9X0UI61"/>
<dbReference type="SMART" id="SM00922">
    <property type="entry name" value="MR_MLE"/>
    <property type="match status" value="1"/>
</dbReference>
<dbReference type="Gene3D" id="3.20.20.120">
    <property type="entry name" value="Enolase-like C-terminal domain"/>
    <property type="match status" value="1"/>
</dbReference>
<name>A0A9X0UI61_9PROT</name>
<keyword evidence="3" id="KW-0460">Magnesium</keyword>
<organism evidence="5 6">
    <name type="scientific">Siccirubricoccus deserti</name>
    <dbReference type="NCBI Taxonomy" id="2013562"/>
    <lineage>
        <taxon>Bacteria</taxon>
        <taxon>Pseudomonadati</taxon>
        <taxon>Pseudomonadota</taxon>
        <taxon>Alphaproteobacteria</taxon>
        <taxon>Acetobacterales</taxon>
        <taxon>Roseomonadaceae</taxon>
        <taxon>Siccirubricoccus</taxon>
    </lineage>
</organism>
<evidence type="ECO:0000256" key="2">
    <source>
        <dbReference type="ARBA" id="ARBA00022723"/>
    </source>
</evidence>
<comment type="caution">
    <text evidence="5">The sequence shown here is derived from an EMBL/GenBank/DDBJ whole genome shotgun (WGS) entry which is preliminary data.</text>
</comment>
<dbReference type="Proteomes" id="UP000600101">
    <property type="component" value="Unassembled WGS sequence"/>
</dbReference>
<evidence type="ECO:0000259" key="4">
    <source>
        <dbReference type="SMART" id="SM00922"/>
    </source>
</evidence>
<dbReference type="InterPro" id="IPR036849">
    <property type="entry name" value="Enolase-like_C_sf"/>
</dbReference>
<proteinExistence type="predicted"/>
<dbReference type="EMBL" id="JACOMF010000018">
    <property type="protein sequence ID" value="MBC4016795.1"/>
    <property type="molecule type" value="Genomic_DNA"/>
</dbReference>
<reference evidence="5" key="1">
    <citation type="submission" date="2020-08" db="EMBL/GenBank/DDBJ databases">
        <authorList>
            <person name="Hu Y."/>
            <person name="Nguyen S.V."/>
            <person name="Li F."/>
            <person name="Fanning S."/>
        </authorList>
    </citation>
    <scope>NUCLEOTIDE SEQUENCE</scope>
    <source>
        <strain evidence="5">SYSU D8009</strain>
    </source>
</reference>
<dbReference type="RefSeq" id="WP_186771558.1">
    <property type="nucleotide sequence ID" value="NZ_JACOMF010000018.1"/>
</dbReference>
<evidence type="ECO:0000313" key="5">
    <source>
        <dbReference type="EMBL" id="MBC4016795.1"/>
    </source>
</evidence>
<dbReference type="InterPro" id="IPR029065">
    <property type="entry name" value="Enolase_C-like"/>
</dbReference>
<dbReference type="CDD" id="cd03316">
    <property type="entry name" value="MR_like"/>
    <property type="match status" value="1"/>
</dbReference>
<evidence type="ECO:0000256" key="1">
    <source>
        <dbReference type="ARBA" id="ARBA00001946"/>
    </source>
</evidence>
<dbReference type="GO" id="GO:0016836">
    <property type="term" value="F:hydro-lyase activity"/>
    <property type="evidence" value="ECO:0007669"/>
    <property type="project" value="TreeGrafter"/>
</dbReference>
<evidence type="ECO:0000256" key="3">
    <source>
        <dbReference type="ARBA" id="ARBA00022842"/>
    </source>
</evidence>
<dbReference type="SFLD" id="SFLDS00001">
    <property type="entry name" value="Enolase"/>
    <property type="match status" value="1"/>
</dbReference>
<dbReference type="Gene3D" id="3.30.390.10">
    <property type="entry name" value="Enolase-like, N-terminal domain"/>
    <property type="match status" value="1"/>
</dbReference>
<dbReference type="SUPFAM" id="SSF51604">
    <property type="entry name" value="Enolase C-terminal domain-like"/>
    <property type="match status" value="1"/>
</dbReference>
<protein>
    <submittedName>
        <fullName evidence="5">Mandelate racemase/muconate lactonizing enzyme family protein</fullName>
    </submittedName>
</protein>
<gene>
    <name evidence="5" type="ORF">H7965_15845</name>
</gene>